<evidence type="ECO:0000313" key="6">
    <source>
        <dbReference type="Proteomes" id="UP000053424"/>
    </source>
</evidence>
<evidence type="ECO:0000256" key="3">
    <source>
        <dbReference type="SAM" id="SignalP"/>
    </source>
</evidence>
<keyword evidence="1 3" id="KW-0732">Signal</keyword>
<dbReference type="Pfam" id="PF10342">
    <property type="entry name" value="Kre9_KNH"/>
    <property type="match status" value="1"/>
</dbReference>
<proteinExistence type="predicted"/>
<name>A0A0C3BSI2_HEBCY</name>
<keyword evidence="6" id="KW-1185">Reference proteome</keyword>
<dbReference type="HOGENOM" id="CLU_078127_0_0_1"/>
<feature type="compositionally biased region" description="Low complexity" evidence="2">
    <location>
        <begin position="153"/>
        <end position="193"/>
    </location>
</feature>
<protein>
    <recommendedName>
        <fullName evidence="4">Yeast cell wall synthesis Kre9/Knh1-like N-terminal domain-containing protein</fullName>
    </recommendedName>
</protein>
<dbReference type="InterPro" id="IPR018466">
    <property type="entry name" value="Kre9/Knh1-like_N"/>
</dbReference>
<evidence type="ECO:0000259" key="4">
    <source>
        <dbReference type="Pfam" id="PF10342"/>
    </source>
</evidence>
<sequence length="243" mass="24390">MFAAHAFAALLALATPFFALADVTPSEPGPGDSFNAGATCRTTWLADPDSTTVWKNMAIQLMSGSNLGMVHITTIATGQDGTVDGKFEYPCPEVNPNSAIYFYQFSSPQTSVKTWTTRFTIASASGATTPPANPTQPGSNDAIPWGVGNLVDPSKAVAAPPSGGAPAGNSSSPGSIPASSSSPSSLLPTSTPSKMATNIVTSSTDSASATSTSKAAANGASALGLDSRVGLSVAALAFAALLW</sequence>
<feature type="signal peptide" evidence="3">
    <location>
        <begin position="1"/>
        <end position="21"/>
    </location>
</feature>
<evidence type="ECO:0000256" key="2">
    <source>
        <dbReference type="SAM" id="MobiDB-lite"/>
    </source>
</evidence>
<evidence type="ECO:0000313" key="5">
    <source>
        <dbReference type="EMBL" id="KIM39605.1"/>
    </source>
</evidence>
<reference evidence="5 6" key="1">
    <citation type="submission" date="2014-04" db="EMBL/GenBank/DDBJ databases">
        <authorList>
            <consortium name="DOE Joint Genome Institute"/>
            <person name="Kuo A."/>
            <person name="Gay G."/>
            <person name="Dore J."/>
            <person name="Kohler A."/>
            <person name="Nagy L.G."/>
            <person name="Floudas D."/>
            <person name="Copeland A."/>
            <person name="Barry K.W."/>
            <person name="Cichocki N."/>
            <person name="Veneault-Fourrey C."/>
            <person name="LaButti K."/>
            <person name="Lindquist E.A."/>
            <person name="Lipzen A."/>
            <person name="Lundell T."/>
            <person name="Morin E."/>
            <person name="Murat C."/>
            <person name="Sun H."/>
            <person name="Tunlid A."/>
            <person name="Henrissat B."/>
            <person name="Grigoriev I.V."/>
            <person name="Hibbett D.S."/>
            <person name="Martin F."/>
            <person name="Nordberg H.P."/>
            <person name="Cantor M.N."/>
            <person name="Hua S.X."/>
        </authorList>
    </citation>
    <scope>NUCLEOTIDE SEQUENCE [LARGE SCALE GENOMIC DNA]</scope>
    <source>
        <strain evidence="6">h7</strain>
    </source>
</reference>
<feature type="region of interest" description="Disordered" evidence="2">
    <location>
        <begin position="126"/>
        <end position="196"/>
    </location>
</feature>
<dbReference type="PANTHER" id="PTHR40633">
    <property type="entry name" value="MATRIX PROTEIN, PUTATIVE (AFU_ORTHOLOGUE AFUA_8G05410)-RELATED"/>
    <property type="match status" value="1"/>
</dbReference>
<dbReference type="PANTHER" id="PTHR40633:SF1">
    <property type="entry name" value="GPI ANCHORED SERINE-THREONINE RICH PROTEIN (AFU_ORTHOLOGUE AFUA_1G03630)"/>
    <property type="match status" value="1"/>
</dbReference>
<dbReference type="AlphaFoldDB" id="A0A0C3BSI2"/>
<dbReference type="EMBL" id="KN831785">
    <property type="protein sequence ID" value="KIM39605.1"/>
    <property type="molecule type" value="Genomic_DNA"/>
</dbReference>
<accession>A0A0C3BSI2</accession>
<organism evidence="5 6">
    <name type="scientific">Hebeloma cylindrosporum</name>
    <dbReference type="NCBI Taxonomy" id="76867"/>
    <lineage>
        <taxon>Eukaryota</taxon>
        <taxon>Fungi</taxon>
        <taxon>Dikarya</taxon>
        <taxon>Basidiomycota</taxon>
        <taxon>Agaricomycotina</taxon>
        <taxon>Agaricomycetes</taxon>
        <taxon>Agaricomycetidae</taxon>
        <taxon>Agaricales</taxon>
        <taxon>Agaricineae</taxon>
        <taxon>Hymenogastraceae</taxon>
        <taxon>Hebeloma</taxon>
    </lineage>
</organism>
<feature type="compositionally biased region" description="Polar residues" evidence="2">
    <location>
        <begin position="126"/>
        <end position="139"/>
    </location>
</feature>
<evidence type="ECO:0000256" key="1">
    <source>
        <dbReference type="ARBA" id="ARBA00022729"/>
    </source>
</evidence>
<gene>
    <name evidence="5" type="ORF">M413DRAFT_19748</name>
</gene>
<feature type="chain" id="PRO_5002162138" description="Yeast cell wall synthesis Kre9/Knh1-like N-terminal domain-containing protein" evidence="3">
    <location>
        <begin position="22"/>
        <end position="243"/>
    </location>
</feature>
<reference evidence="6" key="2">
    <citation type="submission" date="2015-01" db="EMBL/GenBank/DDBJ databases">
        <title>Evolutionary Origins and Diversification of the Mycorrhizal Mutualists.</title>
        <authorList>
            <consortium name="DOE Joint Genome Institute"/>
            <consortium name="Mycorrhizal Genomics Consortium"/>
            <person name="Kohler A."/>
            <person name="Kuo A."/>
            <person name="Nagy L.G."/>
            <person name="Floudas D."/>
            <person name="Copeland A."/>
            <person name="Barry K.W."/>
            <person name="Cichocki N."/>
            <person name="Veneault-Fourrey C."/>
            <person name="LaButti K."/>
            <person name="Lindquist E.A."/>
            <person name="Lipzen A."/>
            <person name="Lundell T."/>
            <person name="Morin E."/>
            <person name="Murat C."/>
            <person name="Riley R."/>
            <person name="Ohm R."/>
            <person name="Sun H."/>
            <person name="Tunlid A."/>
            <person name="Henrissat B."/>
            <person name="Grigoriev I.V."/>
            <person name="Hibbett D.S."/>
            <person name="Martin F."/>
        </authorList>
    </citation>
    <scope>NUCLEOTIDE SEQUENCE [LARGE SCALE GENOMIC DNA]</scope>
    <source>
        <strain evidence="6">h7</strain>
    </source>
</reference>
<dbReference type="InterPro" id="IPR052982">
    <property type="entry name" value="SRP1/TIP1-like"/>
</dbReference>
<dbReference type="Proteomes" id="UP000053424">
    <property type="component" value="Unassembled WGS sequence"/>
</dbReference>
<feature type="domain" description="Yeast cell wall synthesis Kre9/Knh1-like N-terminal" evidence="4">
    <location>
        <begin position="28"/>
        <end position="121"/>
    </location>
</feature>
<dbReference type="STRING" id="686832.A0A0C3BSI2"/>
<dbReference type="OrthoDB" id="2432613at2759"/>